<feature type="transmembrane region" description="Helical" evidence="2">
    <location>
        <begin position="25"/>
        <end position="46"/>
    </location>
</feature>
<keyword evidence="2" id="KW-0472">Membrane</keyword>
<dbReference type="EMBL" id="JAWXVH010000001">
    <property type="protein sequence ID" value="MDX6184438.1"/>
    <property type="molecule type" value="Genomic_DNA"/>
</dbReference>
<dbReference type="Proteomes" id="UP001278738">
    <property type="component" value="Unassembled WGS sequence"/>
</dbReference>
<dbReference type="GO" id="GO:0005886">
    <property type="term" value="C:plasma membrane"/>
    <property type="evidence" value="ECO:0007669"/>
    <property type="project" value="TreeGrafter"/>
</dbReference>
<evidence type="ECO:0000313" key="4">
    <source>
        <dbReference type="EMBL" id="MDX6184438.1"/>
    </source>
</evidence>
<feature type="transmembrane region" description="Helical" evidence="2">
    <location>
        <begin position="91"/>
        <end position="110"/>
    </location>
</feature>
<dbReference type="PANTHER" id="PTHR34980:SF2">
    <property type="entry name" value="INNER MEMBRANE PROTEIN YHAH-RELATED"/>
    <property type="match status" value="1"/>
</dbReference>
<reference evidence="4 6" key="1">
    <citation type="submission" date="2023-11" db="EMBL/GenBank/DDBJ databases">
        <title>Unpublished Manusciprt.</title>
        <authorList>
            <person name="Saticioglu I.B."/>
            <person name="Ay H."/>
            <person name="Ajmi N."/>
            <person name="Altun S."/>
            <person name="Duman M."/>
        </authorList>
    </citation>
    <scope>NUCLEOTIDE SEQUENCE</scope>
    <source>
        <strain evidence="3 6">Fl-33</strain>
        <strain evidence="4">Fl-77</strain>
    </source>
</reference>
<dbReference type="EMBL" id="JAWXVG010000001">
    <property type="protein sequence ID" value="MDX6180838.1"/>
    <property type="molecule type" value="Genomic_DNA"/>
</dbReference>
<keyword evidence="2" id="KW-1133">Transmembrane helix</keyword>
<evidence type="ECO:0000313" key="3">
    <source>
        <dbReference type="EMBL" id="MDX6180838.1"/>
    </source>
</evidence>
<comment type="caution">
    <text evidence="4">The sequence shown here is derived from an EMBL/GenBank/DDBJ whole genome shotgun (WGS) entry which is preliminary data.</text>
</comment>
<name>A0AAJ2VVT8_9FLAO</name>
<dbReference type="PANTHER" id="PTHR34980">
    <property type="entry name" value="INNER MEMBRANE PROTEIN-RELATED-RELATED"/>
    <property type="match status" value="1"/>
</dbReference>
<protein>
    <submittedName>
        <fullName evidence="4">DUF805 domain-containing protein</fullName>
    </submittedName>
</protein>
<sequence length="141" mass="15610">MIEWYKKVVFENYANFKGRARRSEYWYFALANGLISIALMILGGAVGGLFGDGVTGVMVGYALFLLYTLATLIPTLGVVARRLHDVNKSGWFYFVSFIPLVGPIWILILFCTEGDAGSNQYGPDPKNETDQISEIGSVEVQ</sequence>
<accession>A0AAJ2VVT8</accession>
<evidence type="ECO:0000256" key="1">
    <source>
        <dbReference type="SAM" id="MobiDB-lite"/>
    </source>
</evidence>
<proteinExistence type="predicted"/>
<dbReference type="InterPro" id="IPR008523">
    <property type="entry name" value="DUF805"/>
</dbReference>
<keyword evidence="6" id="KW-1185">Reference proteome</keyword>
<dbReference type="RefSeq" id="WP_229975532.1">
    <property type="nucleotide sequence ID" value="NZ_CP087133.1"/>
</dbReference>
<evidence type="ECO:0000256" key="2">
    <source>
        <dbReference type="SAM" id="Phobius"/>
    </source>
</evidence>
<dbReference type="Pfam" id="PF05656">
    <property type="entry name" value="DUF805"/>
    <property type="match status" value="1"/>
</dbReference>
<keyword evidence="2" id="KW-0812">Transmembrane</keyword>
<gene>
    <name evidence="3" type="ORF">SGQ18_01635</name>
    <name evidence="4" type="ORF">SGQ44_01635</name>
</gene>
<organism evidence="4 5">
    <name type="scientific">Flavobacterium flavipigmentatum</name>
    <dbReference type="NCBI Taxonomy" id="2893884"/>
    <lineage>
        <taxon>Bacteria</taxon>
        <taxon>Pseudomonadati</taxon>
        <taxon>Bacteroidota</taxon>
        <taxon>Flavobacteriia</taxon>
        <taxon>Flavobacteriales</taxon>
        <taxon>Flavobacteriaceae</taxon>
        <taxon>Flavobacterium</taxon>
    </lineage>
</organism>
<feature type="region of interest" description="Disordered" evidence="1">
    <location>
        <begin position="120"/>
        <end position="141"/>
    </location>
</feature>
<evidence type="ECO:0000313" key="6">
    <source>
        <dbReference type="Proteomes" id="UP001278738"/>
    </source>
</evidence>
<feature type="compositionally biased region" description="Polar residues" evidence="1">
    <location>
        <begin position="130"/>
        <end position="141"/>
    </location>
</feature>
<feature type="transmembrane region" description="Helical" evidence="2">
    <location>
        <begin position="58"/>
        <end position="79"/>
    </location>
</feature>
<dbReference type="Proteomes" id="UP001270053">
    <property type="component" value="Unassembled WGS sequence"/>
</dbReference>
<evidence type="ECO:0000313" key="5">
    <source>
        <dbReference type="Proteomes" id="UP001270053"/>
    </source>
</evidence>
<dbReference type="AlphaFoldDB" id="A0AAJ2VVT8"/>